<dbReference type="Gene3D" id="1.10.510.10">
    <property type="entry name" value="Transferase(Phosphotransferase) domain 1"/>
    <property type="match status" value="1"/>
</dbReference>
<evidence type="ECO:0000259" key="5">
    <source>
        <dbReference type="PROSITE" id="PS50030"/>
    </source>
</evidence>
<organism evidence="6 7">
    <name type="scientific">Malassezia yamatoensis</name>
    <dbReference type="NCBI Taxonomy" id="253288"/>
    <lineage>
        <taxon>Eukaryota</taxon>
        <taxon>Fungi</taxon>
        <taxon>Dikarya</taxon>
        <taxon>Basidiomycota</taxon>
        <taxon>Ustilaginomycotina</taxon>
        <taxon>Malasseziomycetes</taxon>
        <taxon>Malasseziales</taxon>
        <taxon>Malasseziaceae</taxon>
        <taxon>Malassezia</taxon>
    </lineage>
</organism>
<feature type="region of interest" description="Disordered" evidence="3">
    <location>
        <begin position="295"/>
        <end position="330"/>
    </location>
</feature>
<feature type="region of interest" description="Disordered" evidence="3">
    <location>
        <begin position="444"/>
        <end position="599"/>
    </location>
</feature>
<dbReference type="SMART" id="SM00220">
    <property type="entry name" value="S_TKc"/>
    <property type="match status" value="1"/>
</dbReference>
<dbReference type="InterPro" id="IPR011009">
    <property type="entry name" value="Kinase-like_dom_sf"/>
</dbReference>
<feature type="compositionally biased region" description="Polar residues" evidence="3">
    <location>
        <begin position="366"/>
        <end position="376"/>
    </location>
</feature>
<feature type="compositionally biased region" description="Polar residues" evidence="3">
    <location>
        <begin position="519"/>
        <end position="545"/>
    </location>
</feature>
<keyword evidence="1" id="KW-0547">Nucleotide-binding</keyword>
<dbReference type="Pfam" id="PF00069">
    <property type="entry name" value="Pkinase"/>
    <property type="match status" value="1"/>
</dbReference>
<evidence type="ECO:0000256" key="1">
    <source>
        <dbReference type="ARBA" id="ARBA00022741"/>
    </source>
</evidence>
<dbReference type="GO" id="GO:0004674">
    <property type="term" value="F:protein serine/threonine kinase activity"/>
    <property type="evidence" value="ECO:0007669"/>
    <property type="project" value="TreeGrafter"/>
</dbReference>
<keyword evidence="2" id="KW-0067">ATP-binding</keyword>
<dbReference type="SUPFAM" id="SSF56112">
    <property type="entry name" value="Protein kinase-like (PK-like)"/>
    <property type="match status" value="1"/>
</dbReference>
<feature type="domain" description="UBA" evidence="5">
    <location>
        <begin position="233"/>
        <end position="274"/>
    </location>
</feature>
<evidence type="ECO:0000313" key="7">
    <source>
        <dbReference type="Proteomes" id="UP001219567"/>
    </source>
</evidence>
<protein>
    <recommendedName>
        <fullName evidence="8">Non-specific serine/threonine protein kinase</fullName>
    </recommendedName>
</protein>
<accession>A0AAJ5YRD5</accession>
<name>A0AAJ5YRD5_9BASI</name>
<dbReference type="AlphaFoldDB" id="A0AAJ5YRD5"/>
<dbReference type="FunFam" id="1.10.510.10:FF:000571">
    <property type="entry name" value="Maternal embryonic leucine zipper kinase"/>
    <property type="match status" value="1"/>
</dbReference>
<dbReference type="EMBL" id="CP119944">
    <property type="protein sequence ID" value="WFC99034.1"/>
    <property type="molecule type" value="Genomic_DNA"/>
</dbReference>
<feature type="compositionally biased region" description="Basic and acidic residues" evidence="3">
    <location>
        <begin position="460"/>
        <end position="470"/>
    </location>
</feature>
<evidence type="ECO:0008006" key="8">
    <source>
        <dbReference type="Google" id="ProtNLM"/>
    </source>
</evidence>
<dbReference type="PROSITE" id="PS50011">
    <property type="entry name" value="PROTEIN_KINASE_DOM"/>
    <property type="match status" value="1"/>
</dbReference>
<proteinExistence type="predicted"/>
<dbReference type="CDD" id="cd14003">
    <property type="entry name" value="STKc_AMPK-like"/>
    <property type="match status" value="1"/>
</dbReference>
<dbReference type="PROSITE" id="PS50030">
    <property type="entry name" value="UBA"/>
    <property type="match status" value="1"/>
</dbReference>
<dbReference type="PANTHER" id="PTHR24346">
    <property type="entry name" value="MAP/MICROTUBULE AFFINITY-REGULATING KINASE"/>
    <property type="match status" value="1"/>
</dbReference>
<feature type="region of interest" description="Disordered" evidence="3">
    <location>
        <begin position="185"/>
        <end position="206"/>
    </location>
</feature>
<sequence>MVTEICAGGELYDYVVDRGHLVESEARDFFGQLCLAVAYIHGRGIVHRDLKLENILLDADNRIKLSDFGFTREYEPHQFLRTRCGTTAYAAPEMLSGSRYLGPEVDIWSLGVILYVLLCGFLPFDDDNEATMQWKINNEPLYIPEHLSDESQYLLSWILQKDYSRRPTIRQILLHPWFLHGLPSESQRSSPERHRQPRHMSKSVSPNEQLLSNTVPIDFVAMLTRAAYVPFESPDEQQLIQALQSLGFAVGQIRHSVQTSACDAAGALWWLLLGRVKFSYAQPIGQQASFHHSFDASPKFESEGPANTRRASISHHHSGPGFLSQAQSPSFEAQGLVSRQPLMLSPDASTSQLSLPPVTSTVTPTNERSTGQNANQAHRHSLRSSITSWLRKDRRHSTIDELTPTYDTFDTFGAPNTEPLSTAPLPPPILPTTLITGTTSISLAPTASTRGRGLSPPSSFHDDLPNEREVFANSQRSPMKQGDAPSLRRTSSMQRPGSAQGRRLSVSSTASGPKREPSPSLSLRTTHSESLALPSRQSSWSSVRFNESRRGSDVMPSFTRLPRSPSNRIYEPHPLSRQPSFRSDGGERRKSRPVSMDEQAMSTFAKRASFLSDNNTVSTVRTTTSSRSSQYTRIISPRVRDSLPRNRAPWISSDAARRKNLVKKKPAKPKLDDDWVDEDEYYAGGFGQRDGPSYATANLPTAGYTRPRRGSPCPPRMARPTGGMVEAVMHHEKSASLRGKLSRRETHTPVIEEEEP</sequence>
<feature type="domain" description="Protein kinase" evidence="4">
    <location>
        <begin position="1"/>
        <end position="178"/>
    </location>
</feature>
<keyword evidence="7" id="KW-1185">Reference proteome</keyword>
<dbReference type="GO" id="GO:0005737">
    <property type="term" value="C:cytoplasm"/>
    <property type="evidence" value="ECO:0007669"/>
    <property type="project" value="TreeGrafter"/>
</dbReference>
<dbReference type="PROSITE" id="PS00108">
    <property type="entry name" value="PROTEIN_KINASE_ST"/>
    <property type="match status" value="1"/>
</dbReference>
<dbReference type="InterPro" id="IPR015940">
    <property type="entry name" value="UBA"/>
</dbReference>
<evidence type="ECO:0000259" key="4">
    <source>
        <dbReference type="PROSITE" id="PS50011"/>
    </source>
</evidence>
<reference evidence="6 7" key="1">
    <citation type="submission" date="2023-03" db="EMBL/GenBank/DDBJ databases">
        <title>Mating type loci evolution in Malassezia.</title>
        <authorList>
            <person name="Coelho M.A."/>
        </authorList>
    </citation>
    <scope>NUCLEOTIDE SEQUENCE [LARGE SCALE GENOMIC DNA]</scope>
    <source>
        <strain evidence="6 7">CBS 9725</strain>
    </source>
</reference>
<evidence type="ECO:0000256" key="3">
    <source>
        <dbReference type="SAM" id="MobiDB-lite"/>
    </source>
</evidence>
<evidence type="ECO:0000313" key="6">
    <source>
        <dbReference type="EMBL" id="WFC99034.1"/>
    </source>
</evidence>
<dbReference type="GO" id="GO:0035556">
    <property type="term" value="P:intracellular signal transduction"/>
    <property type="evidence" value="ECO:0007669"/>
    <property type="project" value="TreeGrafter"/>
</dbReference>
<dbReference type="PANTHER" id="PTHR24346:SF110">
    <property type="entry name" value="NON-SPECIFIC SERINE_THREONINE PROTEIN KINASE"/>
    <property type="match status" value="1"/>
</dbReference>
<feature type="compositionally biased region" description="Polar residues" evidence="3">
    <location>
        <begin position="488"/>
        <end position="497"/>
    </location>
</feature>
<dbReference type="Proteomes" id="UP001219567">
    <property type="component" value="Chromosome 2"/>
</dbReference>
<dbReference type="GO" id="GO:0005524">
    <property type="term" value="F:ATP binding"/>
    <property type="evidence" value="ECO:0007669"/>
    <property type="project" value="UniProtKB-KW"/>
</dbReference>
<gene>
    <name evidence="6" type="ORF">MYAM1_001769</name>
</gene>
<dbReference type="InterPro" id="IPR000719">
    <property type="entry name" value="Prot_kinase_dom"/>
</dbReference>
<feature type="region of interest" description="Disordered" evidence="3">
    <location>
        <begin position="347"/>
        <end position="386"/>
    </location>
</feature>
<feature type="region of interest" description="Disordered" evidence="3">
    <location>
        <begin position="686"/>
        <end position="756"/>
    </location>
</feature>
<evidence type="ECO:0000256" key="2">
    <source>
        <dbReference type="ARBA" id="ARBA00022840"/>
    </source>
</evidence>
<feature type="compositionally biased region" description="Low complexity" evidence="3">
    <location>
        <begin position="353"/>
        <end position="365"/>
    </location>
</feature>
<dbReference type="InterPro" id="IPR008271">
    <property type="entry name" value="Ser/Thr_kinase_AS"/>
</dbReference>